<dbReference type="GO" id="GO:0051028">
    <property type="term" value="P:mRNA transport"/>
    <property type="evidence" value="ECO:0007669"/>
    <property type="project" value="UniProtKB-KW"/>
</dbReference>
<feature type="compositionally biased region" description="Low complexity" evidence="8">
    <location>
        <begin position="69"/>
        <end position="81"/>
    </location>
</feature>
<feature type="compositionally biased region" description="Polar residues" evidence="8">
    <location>
        <begin position="58"/>
        <end position="68"/>
    </location>
</feature>
<keyword evidence="4" id="KW-0653">Protein transport</keyword>
<dbReference type="OrthoDB" id="2538017at2759"/>
<evidence type="ECO:0000256" key="6">
    <source>
        <dbReference type="ARBA" id="ARBA00023132"/>
    </source>
</evidence>
<evidence type="ECO:0008006" key="11">
    <source>
        <dbReference type="Google" id="ProtNLM"/>
    </source>
</evidence>
<name>A0A371DXA5_9APHY</name>
<evidence type="ECO:0000256" key="8">
    <source>
        <dbReference type="SAM" id="MobiDB-lite"/>
    </source>
</evidence>
<feature type="compositionally biased region" description="Low complexity" evidence="8">
    <location>
        <begin position="214"/>
        <end position="231"/>
    </location>
</feature>
<evidence type="ECO:0000256" key="4">
    <source>
        <dbReference type="ARBA" id="ARBA00022927"/>
    </source>
</evidence>
<dbReference type="InterPro" id="IPR025574">
    <property type="entry name" value="Nucleoporin_FG_rpt"/>
</dbReference>
<sequence>MAFNNTTNSMFGGAKPAGSLFGQSTAQPTGSLFGNTQQPQQQQQQPSAFGGFGQPPAQNQGTQGSSLFGSTTQNTGTQGSSLFGSTLGQNNQQQQGQQQQPGGSLFGSTFGQPQQQQQQQQQPTTNIFGQQSGQQQQQQPSSLFGQPQQQQRPLFGTGTGSTSLFGSTTQNQPAQQPGLGSSTFGSNMQPQATQQSLFGSTAGTQAGASMWGRPAAQQQQQFAQPAGAPPFTKSTKFNDLPDDSKRTFESIDSLIQGRIQICNALKQRKLGDEALKGQEEIRNVQKELTGAIAVLRDDVQHTKDLKHKVDQTVQDTIVATRIVEGFRNPQQNGHYLKTHANFPLEFFNRVTEQMRERLRWYKATLEQIERKLSSAASQPQYTPQAIVTTLEAQHATFMALATKAAALDAELQKLRTLYTQLWRAKTGSMRDPFNDLDRGNGVDFGLESLSAK</sequence>
<feature type="region of interest" description="Disordered" evidence="8">
    <location>
        <begin position="1"/>
        <end position="189"/>
    </location>
</feature>
<feature type="compositionally biased region" description="Polar residues" evidence="8">
    <location>
        <begin position="170"/>
        <end position="189"/>
    </location>
</feature>
<proteinExistence type="predicted"/>
<reference evidence="9 10" key="1">
    <citation type="journal article" date="2018" name="Biotechnol. Biofuels">
        <title>Integrative visual omics of the white-rot fungus Polyporus brumalis exposes the biotechnological potential of its oxidative enzymes for delignifying raw plant biomass.</title>
        <authorList>
            <person name="Miyauchi S."/>
            <person name="Rancon A."/>
            <person name="Drula E."/>
            <person name="Hage H."/>
            <person name="Chaduli D."/>
            <person name="Favel A."/>
            <person name="Grisel S."/>
            <person name="Henrissat B."/>
            <person name="Herpoel-Gimbert I."/>
            <person name="Ruiz-Duenas F.J."/>
            <person name="Chevret D."/>
            <person name="Hainaut M."/>
            <person name="Lin J."/>
            <person name="Wang M."/>
            <person name="Pangilinan J."/>
            <person name="Lipzen A."/>
            <person name="Lesage-Meessen L."/>
            <person name="Navarro D."/>
            <person name="Riley R."/>
            <person name="Grigoriev I.V."/>
            <person name="Zhou S."/>
            <person name="Raouche S."/>
            <person name="Rosso M.N."/>
        </authorList>
    </citation>
    <scope>NUCLEOTIDE SEQUENCE [LARGE SCALE GENOMIC DNA]</scope>
    <source>
        <strain evidence="9 10">BRFM 1820</strain>
    </source>
</reference>
<feature type="compositionally biased region" description="Polar residues" evidence="8">
    <location>
        <begin position="21"/>
        <end position="36"/>
    </location>
</feature>
<dbReference type="EMBL" id="KZ857379">
    <property type="protein sequence ID" value="RDX57144.1"/>
    <property type="molecule type" value="Genomic_DNA"/>
</dbReference>
<organism evidence="9 10">
    <name type="scientific">Lentinus brumalis</name>
    <dbReference type="NCBI Taxonomy" id="2498619"/>
    <lineage>
        <taxon>Eukaryota</taxon>
        <taxon>Fungi</taxon>
        <taxon>Dikarya</taxon>
        <taxon>Basidiomycota</taxon>
        <taxon>Agaricomycotina</taxon>
        <taxon>Agaricomycetes</taxon>
        <taxon>Polyporales</taxon>
        <taxon>Polyporaceae</taxon>
        <taxon>Lentinus</taxon>
    </lineage>
</organism>
<dbReference type="GO" id="GO:0017056">
    <property type="term" value="F:structural constituent of nuclear pore"/>
    <property type="evidence" value="ECO:0007669"/>
    <property type="project" value="InterPro"/>
</dbReference>
<dbReference type="GO" id="GO:0005643">
    <property type="term" value="C:nuclear pore"/>
    <property type="evidence" value="ECO:0007669"/>
    <property type="project" value="UniProtKB-SubCell"/>
</dbReference>
<feature type="compositionally biased region" description="Polar residues" evidence="8">
    <location>
        <begin position="1"/>
        <end position="10"/>
    </location>
</feature>
<keyword evidence="7" id="KW-0539">Nucleus</keyword>
<feature type="compositionally biased region" description="Low complexity" evidence="8">
    <location>
        <begin position="88"/>
        <end position="100"/>
    </location>
</feature>
<dbReference type="PANTHER" id="PTHR13437">
    <property type="entry name" value="NUCLEOPORIN P58/P45 NUCLEOPORIN-LIKE PROTEIN 1"/>
    <property type="match status" value="1"/>
</dbReference>
<feature type="compositionally biased region" description="Low complexity" evidence="8">
    <location>
        <begin position="37"/>
        <end position="57"/>
    </location>
</feature>
<dbReference type="PANTHER" id="PTHR13437:SF2">
    <property type="entry name" value="NUCLEOPORIN P58_P45"/>
    <property type="match status" value="1"/>
</dbReference>
<dbReference type="InterPro" id="IPR024882">
    <property type="entry name" value="NUP58/p45/49"/>
</dbReference>
<dbReference type="Gene3D" id="6.10.140.1350">
    <property type="match status" value="1"/>
</dbReference>
<keyword evidence="5" id="KW-0811">Translocation</keyword>
<feature type="region of interest" description="Disordered" evidence="8">
    <location>
        <begin position="203"/>
        <end position="244"/>
    </location>
</feature>
<gene>
    <name evidence="9" type="ORF">OH76DRAFT_1476596</name>
</gene>
<keyword evidence="3" id="KW-0509">mRNA transport</keyword>
<dbReference type="Pfam" id="PF13634">
    <property type="entry name" value="Nucleoporin_FG"/>
    <property type="match status" value="2"/>
</dbReference>
<keyword evidence="2" id="KW-0813">Transport</keyword>
<dbReference type="GO" id="GO:0015031">
    <property type="term" value="P:protein transport"/>
    <property type="evidence" value="ECO:0007669"/>
    <property type="project" value="UniProtKB-KW"/>
</dbReference>
<evidence type="ECO:0000256" key="7">
    <source>
        <dbReference type="ARBA" id="ARBA00023242"/>
    </source>
</evidence>
<dbReference type="Proteomes" id="UP000256964">
    <property type="component" value="Unassembled WGS sequence"/>
</dbReference>
<evidence type="ECO:0000313" key="10">
    <source>
        <dbReference type="Proteomes" id="UP000256964"/>
    </source>
</evidence>
<evidence type="ECO:0000313" key="9">
    <source>
        <dbReference type="EMBL" id="RDX57144.1"/>
    </source>
</evidence>
<evidence type="ECO:0000256" key="1">
    <source>
        <dbReference type="ARBA" id="ARBA00004567"/>
    </source>
</evidence>
<protein>
    <recommendedName>
        <fullName evidence="11">Nucleoporin Nup54 alpha-helical domain-containing protein</fullName>
    </recommendedName>
</protein>
<dbReference type="AlphaFoldDB" id="A0A371DXA5"/>
<evidence type="ECO:0000256" key="2">
    <source>
        <dbReference type="ARBA" id="ARBA00022448"/>
    </source>
</evidence>
<dbReference type="GO" id="GO:0008139">
    <property type="term" value="F:nuclear localization sequence binding"/>
    <property type="evidence" value="ECO:0007669"/>
    <property type="project" value="InterPro"/>
</dbReference>
<evidence type="ECO:0000256" key="3">
    <source>
        <dbReference type="ARBA" id="ARBA00022816"/>
    </source>
</evidence>
<accession>A0A371DXA5</accession>
<feature type="compositionally biased region" description="Low complexity" evidence="8">
    <location>
        <begin position="112"/>
        <end position="169"/>
    </location>
</feature>
<dbReference type="STRING" id="139420.A0A371DXA5"/>
<keyword evidence="6" id="KW-0906">Nuclear pore complex</keyword>
<comment type="subcellular location">
    <subcellularLocation>
        <location evidence="1">Nucleus</location>
        <location evidence="1">Nuclear pore complex</location>
    </subcellularLocation>
</comment>
<keyword evidence="10" id="KW-1185">Reference proteome</keyword>
<evidence type="ECO:0000256" key="5">
    <source>
        <dbReference type="ARBA" id="ARBA00023010"/>
    </source>
</evidence>